<keyword evidence="1" id="KW-0812">Transmembrane</keyword>
<gene>
    <name evidence="2" type="ORF">BZG02_13645</name>
</gene>
<evidence type="ECO:0000256" key="1">
    <source>
        <dbReference type="SAM" id="Phobius"/>
    </source>
</evidence>
<comment type="caution">
    <text evidence="2">The sequence shown here is derived from an EMBL/GenBank/DDBJ whole genome shotgun (WGS) entry which is preliminary data.</text>
</comment>
<dbReference type="EMBL" id="MVDD01000010">
    <property type="protein sequence ID" value="PKQ61979.1"/>
    <property type="molecule type" value="Genomic_DNA"/>
</dbReference>
<feature type="transmembrane region" description="Helical" evidence="1">
    <location>
        <begin position="73"/>
        <end position="91"/>
    </location>
</feature>
<dbReference type="Proteomes" id="UP000233535">
    <property type="component" value="Unassembled WGS sequence"/>
</dbReference>
<evidence type="ECO:0000313" key="2">
    <source>
        <dbReference type="EMBL" id="PKQ61979.1"/>
    </source>
</evidence>
<dbReference type="OrthoDB" id="894361at2"/>
<organism evidence="2 3">
    <name type="scientific">Labilibaculum filiforme</name>
    <dbReference type="NCBI Taxonomy" id="1940526"/>
    <lineage>
        <taxon>Bacteria</taxon>
        <taxon>Pseudomonadati</taxon>
        <taxon>Bacteroidota</taxon>
        <taxon>Bacteroidia</taxon>
        <taxon>Marinilabiliales</taxon>
        <taxon>Marinifilaceae</taxon>
        <taxon>Labilibaculum</taxon>
    </lineage>
</organism>
<reference evidence="2 3" key="1">
    <citation type="journal article" date="2017" name="Front. Microbiol.">
        <title>Labilibaculum manganireducens gen. nov., sp. nov. and Labilibaculum filiforme sp. nov., Novel Bacteroidetes Isolated from Subsurface Sediments of the Baltic Sea.</title>
        <authorList>
            <person name="Vandieken V."/>
            <person name="Marshall I.P."/>
            <person name="Niemann H."/>
            <person name="Engelen B."/>
            <person name="Cypionka H."/>
        </authorList>
    </citation>
    <scope>NUCLEOTIDE SEQUENCE [LARGE SCALE GENOMIC DNA]</scope>
    <source>
        <strain evidence="2 3">59.16B</strain>
    </source>
</reference>
<dbReference type="RefSeq" id="WP_101262007.1">
    <property type="nucleotide sequence ID" value="NZ_MVDD01000010.1"/>
</dbReference>
<proteinExistence type="predicted"/>
<keyword evidence="3" id="KW-1185">Reference proteome</keyword>
<accession>A0A2N3HV98</accession>
<feature type="transmembrane region" description="Helical" evidence="1">
    <location>
        <begin position="42"/>
        <end position="64"/>
    </location>
</feature>
<name>A0A2N3HV98_9BACT</name>
<dbReference type="AlphaFoldDB" id="A0A2N3HV98"/>
<sequence length="201" mass="23369">MKLKSLLRTILKYLTVISSIGFMAWLISDFFGGMIIHLVMLWWLIIPIVILFGITLLISIILIIKEGIKNNKLISISHALSLLVILLFFLYNSELLKSNKVMDASLIDDLSRIDLIFRENGTFETNVSGMFGYSEKIRGKYILKNDSIIFLNKPYSNDFIPDTVLIDNDKNSIFFRKNKDGEFNREKSFVNYFEINFKEFK</sequence>
<keyword evidence="1" id="KW-0472">Membrane</keyword>
<keyword evidence="1" id="KW-1133">Transmembrane helix</keyword>
<evidence type="ECO:0000313" key="3">
    <source>
        <dbReference type="Proteomes" id="UP000233535"/>
    </source>
</evidence>
<protein>
    <submittedName>
        <fullName evidence="2">Uncharacterized protein</fullName>
    </submittedName>
</protein>
<feature type="transmembrane region" description="Helical" evidence="1">
    <location>
        <begin position="12"/>
        <end position="36"/>
    </location>
</feature>